<feature type="compositionally biased region" description="Basic and acidic residues" evidence="1">
    <location>
        <begin position="304"/>
        <end position="321"/>
    </location>
</feature>
<evidence type="ECO:0000313" key="3">
    <source>
        <dbReference type="Proteomes" id="UP000663843"/>
    </source>
</evidence>
<protein>
    <submittedName>
        <fullName evidence="2">Uncharacterized protein</fullName>
    </submittedName>
</protein>
<dbReference type="EMBL" id="CAJMWT010001059">
    <property type="protein sequence ID" value="CAE6375598.1"/>
    <property type="molecule type" value="Genomic_DNA"/>
</dbReference>
<feature type="compositionally biased region" description="Basic and acidic residues" evidence="1">
    <location>
        <begin position="237"/>
        <end position="251"/>
    </location>
</feature>
<accession>A0A8H2WDX4</accession>
<sequence length="413" mass="47258">MGRTKKQKAAAAKDEPGPDDYIFLAVFFPVGRSGAALAREDDPKDIQAAQRIGRWMHEAGLPIRKLFARKSQEHVIAEVRKEVPEEVIDSKLGAYKWVDTIADTSKIPRDYIDCETTILRARVRSHDAIEKMGGMVYFPIEPIIPTSPRSESPFKSPFPKPKRIGYREPSTFTNVIKYHPLPPEFTVVEEYDQPDVKPDIKPDIKPEINLPVNPDVKPDTNRDSSQALSSNSNTAETEAKFKPEADVKPKVEAPPLRPNYEMNPSAEERAEQERRRIKFEEQERDIKPKAEQVIRPNWEMNPSAEERREQERLKAKYEESVRPNWEMNPSTEERLEQERRILEAEQQDQLGRPGETSHSAEQNGTAPEPTTSSREPEVLPRVKTGPQQPPIVQKRPAENGDAQEREVKRERLA</sequence>
<feature type="compositionally biased region" description="Basic and acidic residues" evidence="1">
    <location>
        <begin position="196"/>
        <end position="206"/>
    </location>
</feature>
<proteinExistence type="predicted"/>
<feature type="region of interest" description="Disordered" evidence="1">
    <location>
        <begin position="196"/>
        <end position="413"/>
    </location>
</feature>
<comment type="caution">
    <text evidence="2">The sequence shown here is derived from an EMBL/GenBank/DDBJ whole genome shotgun (WGS) entry which is preliminary data.</text>
</comment>
<gene>
    <name evidence="2" type="ORF">RDB_LOCUS20966</name>
</gene>
<feature type="compositionally biased region" description="Basic and acidic residues" evidence="1">
    <location>
        <begin position="331"/>
        <end position="343"/>
    </location>
</feature>
<feature type="compositionally biased region" description="Basic and acidic residues" evidence="1">
    <location>
        <begin position="395"/>
        <end position="413"/>
    </location>
</feature>
<feature type="compositionally biased region" description="Basic and acidic residues" evidence="1">
    <location>
        <begin position="266"/>
        <end position="292"/>
    </location>
</feature>
<name>A0A8H2WDX4_9AGAM</name>
<organism evidence="2 3">
    <name type="scientific">Rhizoctonia solani</name>
    <dbReference type="NCBI Taxonomy" id="456999"/>
    <lineage>
        <taxon>Eukaryota</taxon>
        <taxon>Fungi</taxon>
        <taxon>Dikarya</taxon>
        <taxon>Basidiomycota</taxon>
        <taxon>Agaricomycotina</taxon>
        <taxon>Agaricomycetes</taxon>
        <taxon>Cantharellales</taxon>
        <taxon>Ceratobasidiaceae</taxon>
        <taxon>Rhizoctonia</taxon>
    </lineage>
</organism>
<dbReference type="Proteomes" id="UP000663843">
    <property type="component" value="Unassembled WGS sequence"/>
</dbReference>
<feature type="compositionally biased region" description="Polar residues" evidence="1">
    <location>
        <begin position="356"/>
        <end position="373"/>
    </location>
</feature>
<feature type="compositionally biased region" description="Polar residues" evidence="1">
    <location>
        <begin position="223"/>
        <end position="236"/>
    </location>
</feature>
<dbReference type="AlphaFoldDB" id="A0A8H2WDX4"/>
<evidence type="ECO:0000256" key="1">
    <source>
        <dbReference type="SAM" id="MobiDB-lite"/>
    </source>
</evidence>
<reference evidence="2" key="1">
    <citation type="submission" date="2021-01" db="EMBL/GenBank/DDBJ databases">
        <authorList>
            <person name="Kaushik A."/>
        </authorList>
    </citation>
    <scope>NUCLEOTIDE SEQUENCE</scope>
    <source>
        <strain evidence="2">AG2-2IIIB</strain>
    </source>
</reference>
<evidence type="ECO:0000313" key="2">
    <source>
        <dbReference type="EMBL" id="CAE6375598.1"/>
    </source>
</evidence>